<feature type="binding site" evidence="9">
    <location>
        <position position="82"/>
    </location>
    <ligand>
        <name>Zn(2+)</name>
        <dbReference type="ChEBI" id="CHEBI:29105"/>
        <note>catalytic</note>
    </ligand>
</feature>
<keyword evidence="7 9" id="KW-0342">GTP-binding</keyword>
<evidence type="ECO:0000256" key="9">
    <source>
        <dbReference type="HAMAP-Rule" id="MF_00179"/>
    </source>
</evidence>
<feature type="binding site" evidence="9">
    <location>
        <begin position="110"/>
        <end position="112"/>
    </location>
    <ligand>
        <name>GTP</name>
        <dbReference type="ChEBI" id="CHEBI:37565"/>
    </ligand>
</feature>
<evidence type="ECO:0000313" key="11">
    <source>
        <dbReference type="EMBL" id="SDV51437.1"/>
    </source>
</evidence>
<keyword evidence="2 9" id="KW-0686">Riboflavin biosynthesis</keyword>
<evidence type="ECO:0000256" key="6">
    <source>
        <dbReference type="ARBA" id="ARBA00022833"/>
    </source>
</evidence>
<dbReference type="Proteomes" id="UP000243719">
    <property type="component" value="Unassembled WGS sequence"/>
</dbReference>
<comment type="similarity">
    <text evidence="9">Belongs to the GTP cyclohydrolase II family.</text>
</comment>
<dbReference type="PANTHER" id="PTHR21327">
    <property type="entry name" value="GTP CYCLOHYDROLASE II-RELATED"/>
    <property type="match status" value="1"/>
</dbReference>
<keyword evidence="4 9" id="KW-0547">Nucleotide-binding</keyword>
<reference evidence="12" key="1">
    <citation type="submission" date="2016-09" db="EMBL/GenBank/DDBJ databases">
        <authorList>
            <person name="Varghese N."/>
            <person name="Submissions S."/>
        </authorList>
    </citation>
    <scope>NUCLEOTIDE SEQUENCE [LARGE SCALE GENOMIC DNA]</scope>
    <source>
        <strain evidence="12">JS23</strain>
    </source>
</reference>
<comment type="pathway">
    <text evidence="1 9">Cofactor biosynthesis; riboflavin biosynthesis; 5-amino-6-(D-ribitylamino)uracil from GTP: step 1/4.</text>
</comment>
<dbReference type="OrthoDB" id="9793111at2"/>
<evidence type="ECO:0000259" key="10">
    <source>
        <dbReference type="Pfam" id="PF00925"/>
    </source>
</evidence>
<dbReference type="EMBL" id="FNLO01000017">
    <property type="protein sequence ID" value="SDV51437.1"/>
    <property type="molecule type" value="Genomic_DNA"/>
</dbReference>
<dbReference type="Pfam" id="PF00925">
    <property type="entry name" value="GTP_cyclohydro2"/>
    <property type="match status" value="1"/>
</dbReference>
<feature type="binding site" evidence="9">
    <location>
        <begin position="66"/>
        <end position="70"/>
    </location>
    <ligand>
        <name>GTP</name>
        <dbReference type="ChEBI" id="CHEBI:37565"/>
    </ligand>
</feature>
<evidence type="ECO:0000313" key="12">
    <source>
        <dbReference type="Proteomes" id="UP000243719"/>
    </source>
</evidence>
<dbReference type="GO" id="GO:0008270">
    <property type="term" value="F:zinc ion binding"/>
    <property type="evidence" value="ECO:0007669"/>
    <property type="project" value="UniProtKB-UniRule"/>
</dbReference>
<dbReference type="EC" id="3.5.4.25" evidence="9"/>
<dbReference type="Gene3D" id="3.40.50.10990">
    <property type="entry name" value="GTP cyclohydrolase II"/>
    <property type="match status" value="1"/>
</dbReference>
<organism evidence="11 12">
    <name type="scientific">Chitinasiproducens palmae</name>
    <dbReference type="NCBI Taxonomy" id="1770053"/>
    <lineage>
        <taxon>Bacteria</taxon>
        <taxon>Pseudomonadati</taxon>
        <taxon>Pseudomonadota</taxon>
        <taxon>Betaproteobacteria</taxon>
        <taxon>Burkholderiales</taxon>
        <taxon>Burkholderiaceae</taxon>
        <taxon>Chitinasiproducens</taxon>
    </lineage>
</organism>
<keyword evidence="3 9" id="KW-0479">Metal-binding</keyword>
<dbReference type="GO" id="GO:0008686">
    <property type="term" value="F:3,4-dihydroxy-2-butanone-4-phosphate synthase activity"/>
    <property type="evidence" value="ECO:0007669"/>
    <property type="project" value="TreeGrafter"/>
</dbReference>
<dbReference type="GO" id="GO:0003935">
    <property type="term" value="F:GTP cyclohydrolase II activity"/>
    <property type="evidence" value="ECO:0007669"/>
    <property type="project" value="UniProtKB-UniRule"/>
</dbReference>
<feature type="active site" description="Proton acceptor" evidence="9">
    <location>
        <position position="144"/>
    </location>
</feature>
<dbReference type="CDD" id="cd00641">
    <property type="entry name" value="GTP_cyclohydro2"/>
    <property type="match status" value="1"/>
</dbReference>
<dbReference type="NCBIfam" id="NF001591">
    <property type="entry name" value="PRK00393.1"/>
    <property type="match status" value="1"/>
</dbReference>
<dbReference type="InterPro" id="IPR036144">
    <property type="entry name" value="RibA-like_sf"/>
</dbReference>
<keyword evidence="6 9" id="KW-0862">Zinc</keyword>
<feature type="domain" description="GTP cyclohydrolase II" evidence="10">
    <location>
        <begin position="22"/>
        <end position="188"/>
    </location>
</feature>
<comment type="cofactor">
    <cofactor evidence="9">
        <name>Zn(2+)</name>
        <dbReference type="ChEBI" id="CHEBI:29105"/>
    </cofactor>
    <text evidence="9">Binds 1 zinc ion per subunit.</text>
</comment>
<evidence type="ECO:0000256" key="8">
    <source>
        <dbReference type="ARBA" id="ARBA00049295"/>
    </source>
</evidence>
<feature type="binding site" evidence="9">
    <location>
        <position position="172"/>
    </location>
    <ligand>
        <name>GTP</name>
        <dbReference type="ChEBI" id="CHEBI:37565"/>
    </ligand>
</feature>
<feature type="binding site" evidence="9">
    <location>
        <position position="71"/>
    </location>
    <ligand>
        <name>Zn(2+)</name>
        <dbReference type="ChEBI" id="CHEBI:29105"/>
        <note>catalytic</note>
    </ligand>
</feature>
<comment type="function">
    <text evidence="9">Catalyzes the conversion of GTP to 2,5-diamino-6-ribosylamino-4(3H)-pyrimidinone 5'-phosphate (DARP), formate and pyrophosphate.</text>
</comment>
<feature type="active site" description="Nucleophile" evidence="9">
    <location>
        <position position="146"/>
    </location>
</feature>
<dbReference type="GO" id="GO:0005829">
    <property type="term" value="C:cytosol"/>
    <property type="evidence" value="ECO:0007669"/>
    <property type="project" value="TreeGrafter"/>
</dbReference>
<evidence type="ECO:0000256" key="1">
    <source>
        <dbReference type="ARBA" id="ARBA00004853"/>
    </source>
</evidence>
<evidence type="ECO:0000256" key="3">
    <source>
        <dbReference type="ARBA" id="ARBA00022723"/>
    </source>
</evidence>
<dbReference type="FunFam" id="3.40.50.10990:FF:000002">
    <property type="entry name" value="GTP cyclohydrolase-2"/>
    <property type="match status" value="1"/>
</dbReference>
<dbReference type="GO" id="GO:0009231">
    <property type="term" value="P:riboflavin biosynthetic process"/>
    <property type="evidence" value="ECO:0007669"/>
    <property type="project" value="UniProtKB-UniRule"/>
</dbReference>
<dbReference type="HAMAP" id="MF_00179">
    <property type="entry name" value="RibA"/>
    <property type="match status" value="1"/>
</dbReference>
<evidence type="ECO:0000256" key="7">
    <source>
        <dbReference type="ARBA" id="ARBA00023134"/>
    </source>
</evidence>
<dbReference type="SUPFAM" id="SSF142695">
    <property type="entry name" value="RibA-like"/>
    <property type="match status" value="1"/>
</dbReference>
<name>A0A1H2PVV5_9BURK</name>
<keyword evidence="12" id="KW-1185">Reference proteome</keyword>
<dbReference type="InterPro" id="IPR000926">
    <property type="entry name" value="RibA"/>
</dbReference>
<feature type="binding site" evidence="9">
    <location>
        <position position="167"/>
    </location>
    <ligand>
        <name>GTP</name>
        <dbReference type="ChEBI" id="CHEBI:37565"/>
    </ligand>
</feature>
<evidence type="ECO:0000256" key="2">
    <source>
        <dbReference type="ARBA" id="ARBA00022619"/>
    </source>
</evidence>
<evidence type="ECO:0000256" key="4">
    <source>
        <dbReference type="ARBA" id="ARBA00022741"/>
    </source>
</evidence>
<accession>A0A1H2PVV5</accession>
<dbReference type="AlphaFoldDB" id="A0A1H2PVV5"/>
<feature type="binding site" evidence="9">
    <location>
        <position position="132"/>
    </location>
    <ligand>
        <name>GTP</name>
        <dbReference type="ChEBI" id="CHEBI:37565"/>
    </ligand>
</feature>
<gene>
    <name evidence="9" type="primary">ribA</name>
    <name evidence="11" type="ORF">SAMN05216551_11743</name>
</gene>
<dbReference type="InterPro" id="IPR032677">
    <property type="entry name" value="GTP_cyclohydro_II"/>
</dbReference>
<dbReference type="STRING" id="1770053.SAMN05216551_11743"/>
<feature type="binding site" evidence="9">
    <location>
        <position position="87"/>
    </location>
    <ligand>
        <name>GTP</name>
        <dbReference type="ChEBI" id="CHEBI:37565"/>
    </ligand>
</feature>
<dbReference type="NCBIfam" id="TIGR00505">
    <property type="entry name" value="ribA"/>
    <property type="match status" value="1"/>
</dbReference>
<proteinExistence type="inferred from homology"/>
<sequence length="223" mass="23805">MSLPSVSTLPPSEPVEPARVTRVATSRLPTLHGEFLAIAFRDETSDVEHLAIVKGEVSGGEPVLTRLHSECLTGDALGSLRCDCGQQLGAALDRVAQAGLGVVLYLRGQEGRGIGLANKIRAYMLQDAGRDTVDANTALGLPVDARRYDAAAAMLRDLGVQAVRLLSNNPRKIDALQSAGIVVAERLPLTVDVNPENRRYLQAKQQRLGHMLELDASGADAPR</sequence>
<dbReference type="GO" id="GO:0005525">
    <property type="term" value="F:GTP binding"/>
    <property type="evidence" value="ECO:0007669"/>
    <property type="project" value="UniProtKB-KW"/>
</dbReference>
<comment type="catalytic activity">
    <reaction evidence="8 9">
        <text>GTP + 4 H2O = 2,5-diamino-6-hydroxy-4-(5-phosphoribosylamino)-pyrimidine + formate + 2 phosphate + 3 H(+)</text>
        <dbReference type="Rhea" id="RHEA:23704"/>
        <dbReference type="ChEBI" id="CHEBI:15377"/>
        <dbReference type="ChEBI" id="CHEBI:15378"/>
        <dbReference type="ChEBI" id="CHEBI:15740"/>
        <dbReference type="ChEBI" id="CHEBI:37565"/>
        <dbReference type="ChEBI" id="CHEBI:43474"/>
        <dbReference type="ChEBI" id="CHEBI:58614"/>
        <dbReference type="EC" id="3.5.4.25"/>
    </reaction>
</comment>
<dbReference type="RefSeq" id="WP_091913091.1">
    <property type="nucleotide sequence ID" value="NZ_FNLO01000017.1"/>
</dbReference>
<evidence type="ECO:0000256" key="5">
    <source>
        <dbReference type="ARBA" id="ARBA00022801"/>
    </source>
</evidence>
<feature type="binding site" evidence="9">
    <location>
        <position position="84"/>
    </location>
    <ligand>
        <name>Zn(2+)</name>
        <dbReference type="ChEBI" id="CHEBI:29105"/>
        <note>catalytic</note>
    </ligand>
</feature>
<dbReference type="PANTHER" id="PTHR21327:SF18">
    <property type="entry name" value="3,4-DIHYDROXY-2-BUTANONE 4-PHOSPHATE SYNTHASE"/>
    <property type="match status" value="1"/>
</dbReference>
<dbReference type="UniPathway" id="UPA00275">
    <property type="reaction ID" value="UER00400"/>
</dbReference>
<protein>
    <recommendedName>
        <fullName evidence="9">GTP cyclohydrolase-2</fullName>
        <ecNumber evidence="9">3.5.4.25</ecNumber>
    </recommendedName>
    <alternativeName>
        <fullName evidence="9">GTP cyclohydrolase II</fullName>
    </alternativeName>
</protein>
<keyword evidence="5 9" id="KW-0378">Hydrolase</keyword>